<dbReference type="InterPro" id="IPR001173">
    <property type="entry name" value="Glyco_trans_2-like"/>
</dbReference>
<dbReference type="EC" id="2.4.1.-" evidence="13"/>
<evidence type="ECO:0000256" key="8">
    <source>
        <dbReference type="ARBA" id="ARBA00023034"/>
    </source>
</evidence>
<dbReference type="AlphaFoldDB" id="A0A8S2ECS6"/>
<keyword evidence="11" id="KW-0325">Glycoprotein</keyword>
<keyword evidence="4 13" id="KW-0812">Transmembrane</keyword>
<dbReference type="EMBL" id="CAJOBA010013113">
    <property type="protein sequence ID" value="CAF3878189.1"/>
    <property type="molecule type" value="Genomic_DNA"/>
</dbReference>
<dbReference type="GO" id="GO:0004653">
    <property type="term" value="F:polypeptide N-acetylgalactosaminyltransferase activity"/>
    <property type="evidence" value="ECO:0007669"/>
    <property type="project" value="TreeGrafter"/>
</dbReference>
<dbReference type="PROSITE" id="PS50231">
    <property type="entry name" value="RICIN_B_LECTIN"/>
    <property type="match status" value="1"/>
</dbReference>
<keyword evidence="5 13" id="KW-0430">Lectin</keyword>
<keyword evidence="6" id="KW-0735">Signal-anchor</keyword>
<sequence>MMNMKVRRLVFRLVVIIPFIWLIIILALLQTGDNNKNTINENQRVHRAGRDADNIDAFGGADIKIRKPNIDKLLNNFNNQSVSSVLNDNIRVIHDKHEQVAAPQIDKHDINGPGEMGKPFEVDKEKLSPEERQKYDKGFQENAFNQYISDMISIHRSLPDVRDPGKMQYLDNLPSASVVMCFHNEAWNVLLRSIHSIIDRTQPNLLKEIILVDDFSDMDHLRKPLDDYVAPLKKVFIVRQQKREGLIRSRLAGAKTVKGDVIVFLDSHIEATEDPIARNKSTVVTPVIDVIDDTTFKYNYGAVTSLSVGGFDWNLQFNWHAVPESERKRRKHELDPVRTPTMAGGLFAISRIYFEESGTYDAGMDIWGMLFNTILIIWMCGGELVTAPCSHVGHIFRKRSPYKWLPGVNVVKKNAVRVAEVWLDEYKKYYYERFNYDLGDYGDVSNRKLLRQKLECKSFKWYLDNIFPEQFIPGDAVASGDIRNAAAAFCVDGSTDHKNYHKPVIGYSCHSQGGNQFFMLSKLGEIRRDDGCLDFSGGVHEVGKDDKIIVYPCHGMKGNQHWAYKENGHIFHQVSSLCLALSTDNKHIQMEKCDESNLRLKCFLFQDKMSLDDDLTTIYKQQYFTTQLPSTFLAWNLNNNKNHDDFMKKILLLQRLIRRHYIRKQFDHVQDEYLKTLNDIENVFVSSFPSYMKPKDDITSNHTSKNEVIIKPIPMISSIIQKTTTTKELPPVETVTSIVCPISSLSGKIVNNRHQQLESPVVRNEETKHTGIDQHDSIDFENQLNDMDDTKRLTRNELLRKRESLAIELVWIEQAIKSRKDYLKLKTRYTSVNS</sequence>
<comment type="cofactor">
    <cofactor evidence="1 13">
        <name>Mn(2+)</name>
        <dbReference type="ChEBI" id="CHEBI:29035"/>
    </cofactor>
</comment>
<feature type="transmembrane region" description="Helical" evidence="13">
    <location>
        <begin position="9"/>
        <end position="29"/>
    </location>
</feature>
<evidence type="ECO:0000259" key="14">
    <source>
        <dbReference type="SMART" id="SM00458"/>
    </source>
</evidence>
<dbReference type="Pfam" id="PF00652">
    <property type="entry name" value="Ricin_B_lectin"/>
    <property type="match status" value="1"/>
</dbReference>
<dbReference type="Proteomes" id="UP000677228">
    <property type="component" value="Unassembled WGS sequence"/>
</dbReference>
<dbReference type="FunFam" id="3.90.550.10:FF:000053">
    <property type="entry name" value="Polypeptide N-acetylgalactosaminyltransferase"/>
    <property type="match status" value="1"/>
</dbReference>
<name>A0A8S2ECS6_9BILA</name>
<evidence type="ECO:0000256" key="10">
    <source>
        <dbReference type="ARBA" id="ARBA00023157"/>
    </source>
</evidence>
<dbReference type="Proteomes" id="UP000682733">
    <property type="component" value="Unassembled WGS sequence"/>
</dbReference>
<evidence type="ECO:0000256" key="2">
    <source>
        <dbReference type="ARBA" id="ARBA00004323"/>
    </source>
</evidence>
<keyword evidence="9 13" id="KW-0472">Membrane</keyword>
<dbReference type="InterPro" id="IPR000772">
    <property type="entry name" value="Ricin_B_lectin"/>
</dbReference>
<comment type="pathway">
    <text evidence="13">Protein modification; protein glycosylation.</text>
</comment>
<dbReference type="SMART" id="SM00458">
    <property type="entry name" value="RICIN"/>
    <property type="match status" value="1"/>
</dbReference>
<dbReference type="CDD" id="cd02510">
    <property type="entry name" value="pp-GalNAc-T"/>
    <property type="match status" value="1"/>
</dbReference>
<evidence type="ECO:0000313" key="15">
    <source>
        <dbReference type="EMBL" id="CAF1110677.1"/>
    </source>
</evidence>
<evidence type="ECO:0000256" key="13">
    <source>
        <dbReference type="RuleBase" id="RU361242"/>
    </source>
</evidence>
<dbReference type="CDD" id="cd23462">
    <property type="entry name" value="beta-trefoil_Ricin_Pgant9-like"/>
    <property type="match status" value="1"/>
</dbReference>
<protein>
    <recommendedName>
        <fullName evidence="13">Polypeptide N-acetylgalactosaminyltransferase</fullName>
        <ecNumber evidence="13">2.4.1.-</ecNumber>
    </recommendedName>
    <alternativeName>
        <fullName evidence="13">Protein-UDP acetylgalactosaminyltransferase</fullName>
    </alternativeName>
</protein>
<gene>
    <name evidence="15" type="ORF">OVA965_LOCUS19747</name>
    <name evidence="16" type="ORF">TMI583_LOCUS19900</name>
</gene>
<reference evidence="15" key="1">
    <citation type="submission" date="2021-02" db="EMBL/GenBank/DDBJ databases">
        <authorList>
            <person name="Nowell W R."/>
        </authorList>
    </citation>
    <scope>NUCLEOTIDE SEQUENCE</scope>
</reference>
<dbReference type="PANTHER" id="PTHR11675:SF131">
    <property type="entry name" value="POLYPEPTIDE N-ACETYLGALACTOSAMINYLTRANSFERASE 9-RELATED"/>
    <property type="match status" value="1"/>
</dbReference>
<dbReference type="SUPFAM" id="SSF53448">
    <property type="entry name" value="Nucleotide-diphospho-sugar transferases"/>
    <property type="match status" value="1"/>
</dbReference>
<evidence type="ECO:0000256" key="11">
    <source>
        <dbReference type="ARBA" id="ARBA00023180"/>
    </source>
</evidence>
<dbReference type="GO" id="GO:0030246">
    <property type="term" value="F:carbohydrate binding"/>
    <property type="evidence" value="ECO:0007669"/>
    <property type="project" value="UniProtKB-KW"/>
</dbReference>
<keyword evidence="8 13" id="KW-0333">Golgi apparatus</keyword>
<dbReference type="EMBL" id="CAJNOK010010262">
    <property type="protein sequence ID" value="CAF1110677.1"/>
    <property type="molecule type" value="Genomic_DNA"/>
</dbReference>
<dbReference type="PANTHER" id="PTHR11675">
    <property type="entry name" value="N-ACETYLGALACTOSAMINYLTRANSFERASE"/>
    <property type="match status" value="1"/>
</dbReference>
<evidence type="ECO:0000256" key="7">
    <source>
        <dbReference type="ARBA" id="ARBA00022989"/>
    </source>
</evidence>
<feature type="domain" description="Ricin B lectin" evidence="14">
    <location>
        <begin position="479"/>
        <end position="601"/>
    </location>
</feature>
<evidence type="ECO:0000256" key="5">
    <source>
        <dbReference type="ARBA" id="ARBA00022734"/>
    </source>
</evidence>
<dbReference type="Gene3D" id="3.90.550.10">
    <property type="entry name" value="Spore Coat Polysaccharide Biosynthesis Protein SpsA, Chain A"/>
    <property type="match status" value="1"/>
</dbReference>
<dbReference type="Gene3D" id="2.80.10.50">
    <property type="match status" value="1"/>
</dbReference>
<dbReference type="Pfam" id="PF00535">
    <property type="entry name" value="Glycos_transf_2"/>
    <property type="match status" value="1"/>
</dbReference>
<evidence type="ECO:0000256" key="6">
    <source>
        <dbReference type="ARBA" id="ARBA00022968"/>
    </source>
</evidence>
<comment type="similarity">
    <text evidence="3 13">Belongs to the glycosyltransferase 2 family. GalNAc-T subfamily.</text>
</comment>
<dbReference type="InterPro" id="IPR035992">
    <property type="entry name" value="Ricin_B-like_lectins"/>
</dbReference>
<evidence type="ECO:0000256" key="4">
    <source>
        <dbReference type="ARBA" id="ARBA00022692"/>
    </source>
</evidence>
<evidence type="ECO:0000256" key="12">
    <source>
        <dbReference type="ARBA" id="ARBA00023211"/>
    </source>
</evidence>
<dbReference type="InterPro" id="IPR045885">
    <property type="entry name" value="GalNAc-T"/>
</dbReference>
<proteinExistence type="inferred from homology"/>
<dbReference type="GO" id="GO:0006493">
    <property type="term" value="P:protein O-linked glycosylation"/>
    <property type="evidence" value="ECO:0007669"/>
    <property type="project" value="TreeGrafter"/>
</dbReference>
<keyword evidence="7 13" id="KW-1133">Transmembrane helix</keyword>
<keyword evidence="13" id="KW-0808">Transferase</keyword>
<comment type="caution">
    <text evidence="15">The sequence shown here is derived from an EMBL/GenBank/DDBJ whole genome shotgun (WGS) entry which is preliminary data.</text>
</comment>
<evidence type="ECO:0000313" key="17">
    <source>
        <dbReference type="Proteomes" id="UP000677228"/>
    </source>
</evidence>
<keyword evidence="10 13" id="KW-1015">Disulfide bond</keyword>
<keyword evidence="12 13" id="KW-0464">Manganese</keyword>
<evidence type="ECO:0000313" key="16">
    <source>
        <dbReference type="EMBL" id="CAF3878189.1"/>
    </source>
</evidence>
<comment type="subcellular location">
    <subcellularLocation>
        <location evidence="2 13">Golgi apparatus membrane</location>
        <topology evidence="2 13">Single-pass type II membrane protein</topology>
    </subcellularLocation>
</comment>
<evidence type="ECO:0000256" key="1">
    <source>
        <dbReference type="ARBA" id="ARBA00001936"/>
    </source>
</evidence>
<accession>A0A8S2ECS6</accession>
<organism evidence="15 17">
    <name type="scientific">Didymodactylos carnosus</name>
    <dbReference type="NCBI Taxonomy" id="1234261"/>
    <lineage>
        <taxon>Eukaryota</taxon>
        <taxon>Metazoa</taxon>
        <taxon>Spiralia</taxon>
        <taxon>Gnathifera</taxon>
        <taxon>Rotifera</taxon>
        <taxon>Eurotatoria</taxon>
        <taxon>Bdelloidea</taxon>
        <taxon>Philodinida</taxon>
        <taxon>Philodinidae</taxon>
        <taxon>Didymodactylos</taxon>
    </lineage>
</organism>
<evidence type="ECO:0000256" key="3">
    <source>
        <dbReference type="ARBA" id="ARBA00005680"/>
    </source>
</evidence>
<keyword evidence="13" id="KW-0328">Glycosyltransferase</keyword>
<evidence type="ECO:0000256" key="9">
    <source>
        <dbReference type="ARBA" id="ARBA00023136"/>
    </source>
</evidence>
<dbReference type="SUPFAM" id="SSF50370">
    <property type="entry name" value="Ricin B-like lectins"/>
    <property type="match status" value="1"/>
</dbReference>
<dbReference type="GO" id="GO:0000139">
    <property type="term" value="C:Golgi membrane"/>
    <property type="evidence" value="ECO:0007669"/>
    <property type="project" value="UniProtKB-SubCell"/>
</dbReference>
<dbReference type="InterPro" id="IPR029044">
    <property type="entry name" value="Nucleotide-diphossugar_trans"/>
</dbReference>